<evidence type="ECO:0000256" key="7">
    <source>
        <dbReference type="ARBA" id="ARBA00023242"/>
    </source>
</evidence>
<evidence type="ECO:0000313" key="10">
    <source>
        <dbReference type="Proteomes" id="UP001642483"/>
    </source>
</evidence>
<feature type="region of interest" description="Disordered" evidence="8">
    <location>
        <begin position="683"/>
        <end position="703"/>
    </location>
</feature>
<keyword evidence="2" id="KW-0813">Transport</keyword>
<evidence type="ECO:0000256" key="2">
    <source>
        <dbReference type="ARBA" id="ARBA00022448"/>
    </source>
</evidence>
<dbReference type="Proteomes" id="UP001642483">
    <property type="component" value="Unassembled WGS sequence"/>
</dbReference>
<keyword evidence="5" id="KW-0811">Translocation</keyword>
<keyword evidence="6" id="KW-0906">Nuclear pore complex</keyword>
<evidence type="ECO:0000256" key="4">
    <source>
        <dbReference type="ARBA" id="ARBA00022927"/>
    </source>
</evidence>
<evidence type="ECO:0000313" key="9">
    <source>
        <dbReference type="EMBL" id="CAK8695545.1"/>
    </source>
</evidence>
<reference evidence="9 10" key="1">
    <citation type="submission" date="2024-02" db="EMBL/GenBank/DDBJ databases">
        <authorList>
            <person name="Daric V."/>
            <person name="Darras S."/>
        </authorList>
    </citation>
    <scope>NUCLEOTIDE SEQUENCE [LARGE SCALE GENOMIC DNA]</scope>
</reference>
<comment type="subcellular location">
    <subcellularLocation>
        <location evidence="1">Nucleus</location>
        <location evidence="1">Nuclear pore complex</location>
    </subcellularLocation>
</comment>
<dbReference type="Pfam" id="PF10168">
    <property type="entry name" value="Nup88"/>
    <property type="match status" value="1"/>
</dbReference>
<dbReference type="PANTHER" id="PTHR13257:SF0">
    <property type="entry name" value="NUCLEAR PORE COMPLEX PROTEIN NUP88"/>
    <property type="match status" value="1"/>
</dbReference>
<keyword evidence="3" id="KW-0509">mRNA transport</keyword>
<evidence type="ECO:0000256" key="3">
    <source>
        <dbReference type="ARBA" id="ARBA00022816"/>
    </source>
</evidence>
<dbReference type="InterPro" id="IPR037700">
    <property type="entry name" value="NUP88/NUP82"/>
</dbReference>
<comment type="caution">
    <text evidence="9">The sequence shown here is derived from an EMBL/GenBank/DDBJ whole genome shotgun (WGS) entry which is preliminary data.</text>
</comment>
<accession>A0ABP0GVF3</accession>
<proteinExistence type="predicted"/>
<organism evidence="9 10">
    <name type="scientific">Clavelina lepadiformis</name>
    <name type="common">Light-bulb sea squirt</name>
    <name type="synonym">Ascidia lepadiformis</name>
    <dbReference type="NCBI Taxonomy" id="159417"/>
    <lineage>
        <taxon>Eukaryota</taxon>
        <taxon>Metazoa</taxon>
        <taxon>Chordata</taxon>
        <taxon>Tunicata</taxon>
        <taxon>Ascidiacea</taxon>
        <taxon>Aplousobranchia</taxon>
        <taxon>Clavelinidae</taxon>
        <taxon>Clavelina</taxon>
    </lineage>
</organism>
<evidence type="ECO:0008006" key="11">
    <source>
        <dbReference type="Google" id="ProtNLM"/>
    </source>
</evidence>
<dbReference type="PANTHER" id="PTHR13257">
    <property type="entry name" value="NUCLEOPORIN NUP84-RELATED"/>
    <property type="match status" value="1"/>
</dbReference>
<protein>
    <recommendedName>
        <fullName evidence="11">Nuclear pore complex protein Nup88</fullName>
    </recommendedName>
</protein>
<evidence type="ECO:0000256" key="8">
    <source>
        <dbReference type="SAM" id="MobiDB-lite"/>
    </source>
</evidence>
<dbReference type="InterPro" id="IPR019321">
    <property type="entry name" value="Nucleoporin_Nup88"/>
</dbReference>
<keyword evidence="10" id="KW-1185">Reference proteome</keyword>
<sequence>MFSAVSLNHMLDKHSVFNEIASSETQTDNKSSKAQQILHIQGGNLFVWDDKHSCLRNTNLRSDVNDSNTLEDVQFLLCRNPPLFEVQSIIFNQSSNHVALVGSRGVTVLVLPHRFGKDAEYEGGKRKITCRTIPVAERFFTTNISVQLIQASWYPDESFLHLCLLTSDNSLRIYNVQSDSQMPVQTHKLGQMLENSMSLAGSRMSLMSMYSVTSSLGETVVAFDFASPIEYIPKPKLLSNKDPKPIKLQPIYLLQGNGDVLILLTSLSSNKFSKGVLHGPLIMLPSAEDNYGTESCSIRVMKSSPSVIVIATATGKLYHCIALWSNNFDEDHDAGDFDAQSMISRESLSRIELSEGGEVIAPTLYVYETVELELDLTVSDDEPESHDITLHEDPVLPCRYHCCTSVGIHSIAMPWIDKLGAFVNADDENKEVLSDLAQGDPCVVEHVLCTKPTLSSPDCNIIGLTVAADPMFGPSLICLTDDCHCSAVPLLSTFRPSSPPLMSYIEDDTLSTSPLKKLSETNFVDHIRSLLKRDASQPIIRAGAWNDEANDRECLQLLTRATQVFRDEYILKQKLARDAISKRVMLLNEQKGQQLEDLQELNDTKASITSNAEQIANDYEDCQERQQVLLERLEVVVKRVKESDPYLSKAEVCMGKELKSLSSKLRQLDNNIKQLKIKQEYQEKKQEKGSGLRKNFPPGGSIASMSLQTEKFKQIILEEGEKISELIKKLNNMNVQVGL</sequence>
<evidence type="ECO:0000256" key="5">
    <source>
        <dbReference type="ARBA" id="ARBA00023010"/>
    </source>
</evidence>
<evidence type="ECO:0000256" key="1">
    <source>
        <dbReference type="ARBA" id="ARBA00004567"/>
    </source>
</evidence>
<gene>
    <name evidence="9" type="ORF">CVLEPA_LOCUS28809</name>
</gene>
<name>A0ABP0GVF3_CLALP</name>
<evidence type="ECO:0000256" key="6">
    <source>
        <dbReference type="ARBA" id="ARBA00023132"/>
    </source>
</evidence>
<keyword evidence="4" id="KW-0653">Protein transport</keyword>
<dbReference type="EMBL" id="CAWYQH010000152">
    <property type="protein sequence ID" value="CAK8695545.1"/>
    <property type="molecule type" value="Genomic_DNA"/>
</dbReference>
<keyword evidence="7" id="KW-0539">Nucleus</keyword>